<dbReference type="EMBL" id="ASHM01073274">
    <property type="protein sequence ID" value="PNX55904.1"/>
    <property type="molecule type" value="Genomic_DNA"/>
</dbReference>
<reference evidence="1 2" key="1">
    <citation type="journal article" date="2014" name="Am. J. Bot.">
        <title>Genome assembly and annotation for red clover (Trifolium pratense; Fabaceae).</title>
        <authorList>
            <person name="Istvanek J."/>
            <person name="Jaros M."/>
            <person name="Krenek A."/>
            <person name="Repkova J."/>
        </authorList>
    </citation>
    <scope>NUCLEOTIDE SEQUENCE [LARGE SCALE GENOMIC DNA]</scope>
    <source>
        <strain evidence="2">cv. Tatra</strain>
        <tissue evidence="1">Young leaves</tissue>
    </source>
</reference>
<dbReference type="AlphaFoldDB" id="A0A2K3JPE8"/>
<organism evidence="1 2">
    <name type="scientific">Trifolium pratense</name>
    <name type="common">Red clover</name>
    <dbReference type="NCBI Taxonomy" id="57577"/>
    <lineage>
        <taxon>Eukaryota</taxon>
        <taxon>Viridiplantae</taxon>
        <taxon>Streptophyta</taxon>
        <taxon>Embryophyta</taxon>
        <taxon>Tracheophyta</taxon>
        <taxon>Spermatophyta</taxon>
        <taxon>Magnoliopsida</taxon>
        <taxon>eudicotyledons</taxon>
        <taxon>Gunneridae</taxon>
        <taxon>Pentapetalae</taxon>
        <taxon>rosids</taxon>
        <taxon>fabids</taxon>
        <taxon>Fabales</taxon>
        <taxon>Fabaceae</taxon>
        <taxon>Papilionoideae</taxon>
        <taxon>50 kb inversion clade</taxon>
        <taxon>NPAAA clade</taxon>
        <taxon>Hologalegina</taxon>
        <taxon>IRL clade</taxon>
        <taxon>Trifolieae</taxon>
        <taxon>Trifolium</taxon>
    </lineage>
</organism>
<gene>
    <name evidence="1" type="ORF">L195_g049537</name>
</gene>
<evidence type="ECO:0000313" key="2">
    <source>
        <dbReference type="Proteomes" id="UP000236291"/>
    </source>
</evidence>
<protein>
    <submittedName>
        <fullName evidence="1">Uncharacterized protein</fullName>
    </submittedName>
</protein>
<feature type="non-terminal residue" evidence="1">
    <location>
        <position position="70"/>
    </location>
</feature>
<sequence>LRGEPKHHIKWRPKNIGIKQDWQEKFRNIRIGRKEVEAEDTDKVGDANMAIPFYDENLYILNVKNDLEAK</sequence>
<evidence type="ECO:0000313" key="1">
    <source>
        <dbReference type="EMBL" id="PNX55904.1"/>
    </source>
</evidence>
<dbReference type="Proteomes" id="UP000236291">
    <property type="component" value="Unassembled WGS sequence"/>
</dbReference>
<dbReference type="ExpressionAtlas" id="A0A2K3JPE8">
    <property type="expression patterns" value="baseline"/>
</dbReference>
<feature type="non-terminal residue" evidence="1">
    <location>
        <position position="1"/>
    </location>
</feature>
<proteinExistence type="predicted"/>
<comment type="caution">
    <text evidence="1">The sequence shown here is derived from an EMBL/GenBank/DDBJ whole genome shotgun (WGS) entry which is preliminary data.</text>
</comment>
<reference evidence="1 2" key="2">
    <citation type="journal article" date="2017" name="Front. Plant Sci.">
        <title>Gene Classification and Mining of Molecular Markers Useful in Red Clover (Trifolium pratense) Breeding.</title>
        <authorList>
            <person name="Istvanek J."/>
            <person name="Dluhosova J."/>
            <person name="Dluhos P."/>
            <person name="Patkova L."/>
            <person name="Nedelnik J."/>
            <person name="Repkova J."/>
        </authorList>
    </citation>
    <scope>NUCLEOTIDE SEQUENCE [LARGE SCALE GENOMIC DNA]</scope>
    <source>
        <strain evidence="2">cv. Tatra</strain>
        <tissue evidence="1">Young leaves</tissue>
    </source>
</reference>
<accession>A0A2K3JPE8</accession>
<name>A0A2K3JPE8_TRIPR</name>